<dbReference type="OrthoDB" id="4218563at2"/>
<dbReference type="Proteomes" id="UP000050867">
    <property type="component" value="Unassembled WGS sequence"/>
</dbReference>
<reference evidence="2 3" key="1">
    <citation type="submission" date="2015-10" db="EMBL/GenBank/DDBJ databases">
        <title>Draft genome sequence of pyrrolomycin-producing Streptomyces vitaminophilus.</title>
        <authorList>
            <person name="Graham D.E."/>
            <person name="Mahan K.M."/>
            <person name="Klingeman D.M."/>
            <person name="Hettich R.L."/>
            <person name="Parry R.J."/>
        </authorList>
    </citation>
    <scope>NUCLEOTIDE SEQUENCE [LARGE SCALE GENOMIC DNA]</scope>
    <source>
        <strain evidence="2 3">ATCC 31673</strain>
    </source>
</reference>
<name>A0A0T6LRR4_WENVI</name>
<proteinExistence type="predicted"/>
<comment type="caution">
    <text evidence="2">The sequence shown here is derived from an EMBL/GenBank/DDBJ whole genome shotgun (WGS) entry which is preliminary data.</text>
</comment>
<protein>
    <submittedName>
        <fullName evidence="2">Uncharacterized protein</fullName>
    </submittedName>
</protein>
<feature type="compositionally biased region" description="Low complexity" evidence="1">
    <location>
        <begin position="149"/>
        <end position="168"/>
    </location>
</feature>
<feature type="region of interest" description="Disordered" evidence="1">
    <location>
        <begin position="132"/>
        <end position="168"/>
    </location>
</feature>
<sequence length="168" mass="17461">MTTTGLDLLAEGGTITLTDGTEVPLRYSFRALALLEARFGSVAAVQTAIDTTGDRPTFGPIHQLVGAGTVGPGGFEPLVREHQDAQGNRRVTEINYRRRKDGADLADLLHPGRLGEYVEAFNAAFTRALESQGNDGAGAAPTETVSPGLSASTSPSESFTSPLTSTGG</sequence>
<dbReference type="EMBL" id="LLZU01000018">
    <property type="protein sequence ID" value="KRV48781.1"/>
    <property type="molecule type" value="Genomic_DNA"/>
</dbReference>
<dbReference type="STRING" id="76728.AQ490_23200"/>
<keyword evidence="3" id="KW-1185">Reference proteome</keyword>
<gene>
    <name evidence="2" type="ORF">AQ490_23200</name>
</gene>
<organism evidence="2 3">
    <name type="scientific">Wenjunlia vitaminophila</name>
    <name type="common">Streptomyces vitaminophilus</name>
    <dbReference type="NCBI Taxonomy" id="76728"/>
    <lineage>
        <taxon>Bacteria</taxon>
        <taxon>Bacillati</taxon>
        <taxon>Actinomycetota</taxon>
        <taxon>Actinomycetes</taxon>
        <taxon>Kitasatosporales</taxon>
        <taxon>Streptomycetaceae</taxon>
        <taxon>Wenjunlia</taxon>
    </lineage>
</organism>
<accession>A0A0T6LRR4</accession>
<evidence type="ECO:0000256" key="1">
    <source>
        <dbReference type="SAM" id="MobiDB-lite"/>
    </source>
</evidence>
<evidence type="ECO:0000313" key="2">
    <source>
        <dbReference type="EMBL" id="KRV48781.1"/>
    </source>
</evidence>
<evidence type="ECO:0000313" key="3">
    <source>
        <dbReference type="Proteomes" id="UP000050867"/>
    </source>
</evidence>
<dbReference type="AlphaFoldDB" id="A0A0T6LRR4"/>
<dbReference type="RefSeq" id="WP_058032850.1">
    <property type="nucleotide sequence ID" value="NZ_LLZU01000018.1"/>
</dbReference>